<name>A0ABZ1CDH8_9BACT</name>
<protein>
    <submittedName>
        <fullName evidence="2">SIS domain-containing protein</fullName>
    </submittedName>
</protein>
<sequence length="205" mass="21961">MPPQTLTDSRSATAASSGPLPFFVTRYHEVMRQSFDSPAWYLVEPLAEALMQAWLSQRQVFLCGNGGSATNAAHMANDLMLGLTSTKRGGIRAHALSANPAVMTCLGNDVGYDNIFAHQLSTLSQPGDLLIAFSGSGNSPNIVKAITTAKQRGLDTWAILGFDGGATRELADHALHFAVNDMQIAEDLQTIVGHMVAQHLNQIAR</sequence>
<feature type="domain" description="SIS" evidence="1">
    <location>
        <begin position="46"/>
        <end position="205"/>
    </location>
</feature>
<dbReference type="PANTHER" id="PTHR30390:SF8">
    <property type="entry name" value="SUGAR ISOMERASE (SIS)"/>
    <property type="match status" value="1"/>
</dbReference>
<dbReference type="InterPro" id="IPR046348">
    <property type="entry name" value="SIS_dom_sf"/>
</dbReference>
<dbReference type="InterPro" id="IPR035461">
    <property type="entry name" value="GmhA/DiaA"/>
</dbReference>
<keyword evidence="3" id="KW-1185">Reference proteome</keyword>
<dbReference type="SUPFAM" id="SSF53697">
    <property type="entry name" value="SIS domain"/>
    <property type="match status" value="1"/>
</dbReference>
<dbReference type="CDD" id="cd05006">
    <property type="entry name" value="SIS_GmhA"/>
    <property type="match status" value="1"/>
</dbReference>
<dbReference type="PROSITE" id="PS51464">
    <property type="entry name" value="SIS"/>
    <property type="match status" value="1"/>
</dbReference>
<dbReference type="Gene3D" id="3.40.50.10490">
    <property type="entry name" value="Glucose-6-phosphate isomerase like protein, domain 1"/>
    <property type="match status" value="1"/>
</dbReference>
<dbReference type="InterPro" id="IPR050099">
    <property type="entry name" value="SIS_GmhA/DiaA_subfam"/>
</dbReference>
<dbReference type="EMBL" id="CP139781">
    <property type="protein sequence ID" value="WRQ89303.1"/>
    <property type="molecule type" value="Genomic_DNA"/>
</dbReference>
<proteinExistence type="predicted"/>
<accession>A0ABZ1CDH8</accession>
<organism evidence="2 3">
    <name type="scientific">Actomonas aquatica</name>
    <dbReference type="NCBI Taxonomy" id="2866162"/>
    <lineage>
        <taxon>Bacteria</taxon>
        <taxon>Pseudomonadati</taxon>
        <taxon>Verrucomicrobiota</taxon>
        <taxon>Opitutia</taxon>
        <taxon>Opitutales</taxon>
        <taxon>Opitutaceae</taxon>
        <taxon>Actomonas</taxon>
    </lineage>
</organism>
<dbReference type="PANTHER" id="PTHR30390">
    <property type="entry name" value="SEDOHEPTULOSE 7-PHOSPHATE ISOMERASE / DNAA INITIATOR-ASSOCIATING FACTOR FOR REPLICATION INITIATION"/>
    <property type="match status" value="1"/>
</dbReference>
<dbReference type="Pfam" id="PF13580">
    <property type="entry name" value="SIS_2"/>
    <property type="match status" value="1"/>
</dbReference>
<evidence type="ECO:0000313" key="2">
    <source>
        <dbReference type="EMBL" id="WRQ89303.1"/>
    </source>
</evidence>
<evidence type="ECO:0000313" key="3">
    <source>
        <dbReference type="Proteomes" id="UP000738431"/>
    </source>
</evidence>
<evidence type="ECO:0000259" key="1">
    <source>
        <dbReference type="PROSITE" id="PS51464"/>
    </source>
</evidence>
<gene>
    <name evidence="2" type="ORF">K1X11_007775</name>
</gene>
<reference evidence="2 3" key="1">
    <citation type="submission" date="2023-12" db="EMBL/GenBank/DDBJ databases">
        <title>Description of an unclassified Opitutus bacterium of Verrucomicrobiota.</title>
        <authorList>
            <person name="Zhang D.-F."/>
        </authorList>
    </citation>
    <scope>NUCLEOTIDE SEQUENCE [LARGE SCALE GENOMIC DNA]</scope>
    <source>
        <strain evidence="2 3">WL0086</strain>
    </source>
</reference>
<dbReference type="Proteomes" id="UP000738431">
    <property type="component" value="Chromosome"/>
</dbReference>
<dbReference type="RefSeq" id="WP_221030006.1">
    <property type="nucleotide sequence ID" value="NZ_CP139781.1"/>
</dbReference>
<dbReference type="InterPro" id="IPR001347">
    <property type="entry name" value="SIS_dom"/>
</dbReference>